<proteinExistence type="predicted"/>
<sequence>MIRLSSLLATILLVACNSHPKNVFKTDTPLDVAQSVFGKKGFPDVKKFSTGEYKGDFSGNDLADSLTTKFTLLEQKENTAVVAMTALTPSGKGEDIYLHFEKDTVWKINAVRGLAMTGIIAEALKEMEHLTPQQVEEAIKKGRFESKEDYAFQLGNSRLVLAMDRDLIKHFEEHKAEFERIKNTALEELKTIKINEDGSTRMIEKLKPDYHKLFIVGVRYDDYEVGGNCLSFTIGGMLDNTVGYLYAANKKDLPEMNPNRLIMLKEIGNGWYLYKTT</sequence>
<dbReference type="RefSeq" id="WP_116851551.1">
    <property type="nucleotide sequence ID" value="NZ_QTJV01000001.1"/>
</dbReference>
<reference evidence="2 3" key="1">
    <citation type="submission" date="2018-08" db="EMBL/GenBank/DDBJ databases">
        <title>Chitinophaga sp. K20C18050901, a novel bacterium isolated from forest soil.</title>
        <authorList>
            <person name="Wang C."/>
        </authorList>
    </citation>
    <scope>NUCLEOTIDE SEQUENCE [LARGE SCALE GENOMIC DNA]</scope>
    <source>
        <strain evidence="2 3">K20C18050901</strain>
    </source>
</reference>
<feature type="chain" id="PRO_5017657498" evidence="1">
    <location>
        <begin position="21"/>
        <end position="277"/>
    </location>
</feature>
<accession>A0A3E1P7U2</accession>
<comment type="caution">
    <text evidence="2">The sequence shown here is derived from an EMBL/GenBank/DDBJ whole genome shotgun (WGS) entry which is preliminary data.</text>
</comment>
<feature type="signal peptide" evidence="1">
    <location>
        <begin position="1"/>
        <end position="20"/>
    </location>
</feature>
<dbReference type="Proteomes" id="UP000261174">
    <property type="component" value="Unassembled WGS sequence"/>
</dbReference>
<dbReference type="AlphaFoldDB" id="A0A3E1P7U2"/>
<keyword evidence="1" id="KW-0732">Signal</keyword>
<evidence type="ECO:0000313" key="3">
    <source>
        <dbReference type="Proteomes" id="UP000261174"/>
    </source>
</evidence>
<keyword evidence="3" id="KW-1185">Reference proteome</keyword>
<protein>
    <submittedName>
        <fullName evidence="2">Uncharacterized protein</fullName>
    </submittedName>
</protein>
<organism evidence="2 3">
    <name type="scientific">Chitinophaga silvisoli</name>
    <dbReference type="NCBI Taxonomy" id="2291814"/>
    <lineage>
        <taxon>Bacteria</taxon>
        <taxon>Pseudomonadati</taxon>
        <taxon>Bacteroidota</taxon>
        <taxon>Chitinophagia</taxon>
        <taxon>Chitinophagales</taxon>
        <taxon>Chitinophagaceae</taxon>
        <taxon>Chitinophaga</taxon>
    </lineage>
</organism>
<dbReference type="PROSITE" id="PS51257">
    <property type="entry name" value="PROKAR_LIPOPROTEIN"/>
    <property type="match status" value="1"/>
</dbReference>
<gene>
    <name evidence="2" type="ORF">DXN04_01575</name>
</gene>
<dbReference type="EMBL" id="QTJV01000001">
    <property type="protein sequence ID" value="RFM36224.1"/>
    <property type="molecule type" value="Genomic_DNA"/>
</dbReference>
<dbReference type="OrthoDB" id="637051at2"/>
<evidence type="ECO:0000313" key="2">
    <source>
        <dbReference type="EMBL" id="RFM36224.1"/>
    </source>
</evidence>
<name>A0A3E1P7U2_9BACT</name>
<evidence type="ECO:0000256" key="1">
    <source>
        <dbReference type="SAM" id="SignalP"/>
    </source>
</evidence>